<dbReference type="GO" id="GO:0015074">
    <property type="term" value="P:DNA integration"/>
    <property type="evidence" value="ECO:0007669"/>
    <property type="project" value="InterPro"/>
</dbReference>
<dbReference type="GO" id="GO:0003677">
    <property type="term" value="F:DNA binding"/>
    <property type="evidence" value="ECO:0007669"/>
    <property type="project" value="InterPro"/>
</dbReference>
<dbReference type="PROSITE" id="PS50994">
    <property type="entry name" value="INTEGRASE"/>
    <property type="match status" value="1"/>
</dbReference>
<proteinExistence type="predicted"/>
<evidence type="ECO:0000259" key="3">
    <source>
        <dbReference type="PROSITE" id="PS50994"/>
    </source>
</evidence>
<dbReference type="GO" id="GO:0004803">
    <property type="term" value="F:transposase activity"/>
    <property type="evidence" value="ECO:0007669"/>
    <property type="project" value="InterPro"/>
</dbReference>
<dbReference type="GO" id="GO:0006313">
    <property type="term" value="P:DNA transposition"/>
    <property type="evidence" value="ECO:0007669"/>
    <property type="project" value="InterPro"/>
</dbReference>
<dbReference type="PANTHER" id="PTHR47515:SF1">
    <property type="entry name" value="BLR2054 PROTEIN"/>
    <property type="match status" value="1"/>
</dbReference>
<name>A0A4R5P8B2_9MYCO</name>
<dbReference type="InterPro" id="IPR048020">
    <property type="entry name" value="Transpos_IS3"/>
</dbReference>
<dbReference type="RefSeq" id="WP_095762103.1">
    <property type="nucleotide sequence ID" value="NZ_MVHQ01000052.1"/>
</dbReference>
<evidence type="ECO:0000256" key="2">
    <source>
        <dbReference type="SAM" id="Coils"/>
    </source>
</evidence>
<dbReference type="InterPro" id="IPR009057">
    <property type="entry name" value="Homeodomain-like_sf"/>
</dbReference>
<dbReference type="InterPro" id="IPR002514">
    <property type="entry name" value="Transposase_8"/>
</dbReference>
<dbReference type="Pfam" id="PF01527">
    <property type="entry name" value="HTH_Tnp_1"/>
    <property type="match status" value="1"/>
</dbReference>
<evidence type="ECO:0000313" key="5">
    <source>
        <dbReference type="Proteomes" id="UP000295627"/>
    </source>
</evidence>
<keyword evidence="2" id="KW-0175">Coiled coil</keyword>
<dbReference type="SUPFAM" id="SSF53098">
    <property type="entry name" value="Ribonuclease H-like"/>
    <property type="match status" value="1"/>
</dbReference>
<dbReference type="AlphaFoldDB" id="A0A4R5P8B2"/>
<dbReference type="Pfam" id="PF13276">
    <property type="entry name" value="HTH_21"/>
    <property type="match status" value="1"/>
</dbReference>
<feature type="coiled-coil region" evidence="2">
    <location>
        <begin position="56"/>
        <end position="83"/>
    </location>
</feature>
<organism evidence="4 5">
    <name type="scientific">Mycobacteroides franklinii</name>
    <dbReference type="NCBI Taxonomy" id="948102"/>
    <lineage>
        <taxon>Bacteria</taxon>
        <taxon>Bacillati</taxon>
        <taxon>Actinomycetota</taxon>
        <taxon>Actinomycetes</taxon>
        <taxon>Mycobacteriales</taxon>
        <taxon>Mycobacteriaceae</taxon>
        <taxon>Mycobacteroides</taxon>
    </lineage>
</organism>
<dbReference type="InterPro" id="IPR036397">
    <property type="entry name" value="RNaseH_sf"/>
</dbReference>
<dbReference type="Pfam" id="PF13683">
    <property type="entry name" value="rve_3"/>
    <property type="match status" value="1"/>
</dbReference>
<dbReference type="EMBL" id="RXLR01000017">
    <property type="protein sequence ID" value="TDH20109.1"/>
    <property type="molecule type" value="Genomic_DNA"/>
</dbReference>
<dbReference type="InterPro" id="IPR001584">
    <property type="entry name" value="Integrase_cat-core"/>
</dbReference>
<dbReference type="InterPro" id="IPR025948">
    <property type="entry name" value="HTH-like_dom"/>
</dbReference>
<sequence>MASNKRRRHTPDQIIRKLAEGNKLLAAGQELSEVCRHLEIAESTWHRWLAQYGGMKANDAKRLKELEAENARLKKMVANQALDIDMLKEIFGGKLLTPNRKRSAVTVLRERFGVSERRACTVVGLHRSTMRLTPAPIATEEAELRAWLRRFSTDRPRWGWRRAAKMARKAGWKANNKRIRRLWREEGLRVPQRRRKKRLTGIGVAVGAMSPIRPNVIWAMDFQFDTTADGRILKMLNVIDEFTREALAIEVDRAINADGVVDVLDRLALTHGAPHYVRFDNGPEFVAHAVSDWCRFNSAGSLFIDPGSPWQNAWIESFNGRLRDELLNSWRFDSLLEARVIIEDWRCDYNANRPHSAHGELTPAEFALQWTTTHQPQVA</sequence>
<gene>
    <name evidence="4" type="ORF">EJ571_15010</name>
</gene>
<dbReference type="SUPFAM" id="SSF46689">
    <property type="entry name" value="Homeodomain-like"/>
    <property type="match status" value="1"/>
</dbReference>
<protein>
    <submittedName>
        <fullName evidence="4">IS3 family transposase</fullName>
    </submittedName>
</protein>
<dbReference type="InterPro" id="IPR012337">
    <property type="entry name" value="RNaseH-like_sf"/>
</dbReference>
<dbReference type="Proteomes" id="UP000295627">
    <property type="component" value="Unassembled WGS sequence"/>
</dbReference>
<dbReference type="PANTHER" id="PTHR47515">
    <property type="entry name" value="LOW CALCIUM RESPONSE LOCUS PROTEIN T"/>
    <property type="match status" value="1"/>
</dbReference>
<comment type="caution">
    <text evidence="4">The sequence shown here is derived from an EMBL/GenBank/DDBJ whole genome shotgun (WGS) entry which is preliminary data.</text>
</comment>
<evidence type="ECO:0000313" key="4">
    <source>
        <dbReference type="EMBL" id="TDH20109.1"/>
    </source>
</evidence>
<feature type="domain" description="Integrase catalytic" evidence="3">
    <location>
        <begin position="210"/>
        <end position="371"/>
    </location>
</feature>
<dbReference type="GeneID" id="45764750"/>
<evidence type="ECO:0000256" key="1">
    <source>
        <dbReference type="ARBA" id="ARBA00002286"/>
    </source>
</evidence>
<dbReference type="NCBIfam" id="NF033516">
    <property type="entry name" value="transpos_IS3"/>
    <property type="match status" value="1"/>
</dbReference>
<accession>A0A4R5P8B2</accession>
<comment type="function">
    <text evidence="1">Involved in the transposition of the insertion sequence.</text>
</comment>
<reference evidence="4 5" key="1">
    <citation type="journal article" date="2019" name="Sci. Rep.">
        <title>Extended insight into the Mycobacterium chelonae-abscessus complex through whole genome sequencing of Mycobacterium salmoniphilum outbreak and Mycobacterium salmoniphilum-like strains.</title>
        <authorList>
            <person name="Behra P.R.K."/>
            <person name="Das S."/>
            <person name="Pettersson B.M.F."/>
            <person name="Shirreff L."/>
            <person name="DuCote T."/>
            <person name="Jacobsson K.G."/>
            <person name="Ennis D.G."/>
            <person name="Kirsebom L.A."/>
        </authorList>
    </citation>
    <scope>NUCLEOTIDE SEQUENCE [LARGE SCALE GENOMIC DNA]</scope>
    <source>
        <strain evidence="4 5">DSM 45524</strain>
    </source>
</reference>
<dbReference type="Gene3D" id="3.30.420.10">
    <property type="entry name" value="Ribonuclease H-like superfamily/Ribonuclease H"/>
    <property type="match status" value="1"/>
</dbReference>